<gene>
    <name evidence="1" type="ORF">Csp_A11830</name>
</gene>
<name>C9YAN2_CURXX</name>
<proteinExistence type="predicted"/>
<dbReference type="EMBL" id="FN543104">
    <property type="protein sequence ID" value="CBA29375.1"/>
    <property type="molecule type" value="Genomic_DNA"/>
</dbReference>
<evidence type="ECO:0000313" key="1">
    <source>
        <dbReference type="EMBL" id="CBA29375.1"/>
    </source>
</evidence>
<dbReference type="AlphaFoldDB" id="C9YAN2"/>
<accession>C9YAN2</accession>
<organism evidence="1">
    <name type="scientific">Curvibacter symbiont subsp. Hydra magnipapillata</name>
    <dbReference type="NCBI Taxonomy" id="667019"/>
    <lineage>
        <taxon>Bacteria</taxon>
        <taxon>Pseudomonadati</taxon>
        <taxon>Pseudomonadota</taxon>
        <taxon>Betaproteobacteria</taxon>
        <taxon>Burkholderiales</taxon>
        <taxon>Comamonadaceae</taxon>
        <taxon>Curvibacter</taxon>
    </lineage>
</organism>
<sequence>MAGSQSMGYRWQDQRGKFTLFIIIDSEYWLQLTIDQLFDLAHFFVFSP</sequence>
<protein>
    <submittedName>
        <fullName evidence="1">Uncharacterized protein</fullName>
    </submittedName>
</protein>
<reference evidence="1" key="1">
    <citation type="journal article" date="2010" name="Nature">
        <title>The dynamic genome of Hydra.</title>
        <authorList>
            <person name="Chapman J.A."/>
            <person name="Kirkness E.F."/>
            <person name="Simakov O."/>
            <person name="Hampson S.E."/>
            <person name="Mitros T."/>
            <person name="Weinmaier T."/>
            <person name="Rattei T."/>
            <person name="Balasubramanian P.G."/>
            <person name="Borman J."/>
            <person name="Busam D."/>
            <person name="Disbennett K."/>
            <person name="Pfannkoch C."/>
            <person name="Sumin N."/>
            <person name="Sutton G."/>
            <person name="Viswanathan L."/>
            <person name="Walenz B."/>
            <person name="Goodstein D.M."/>
            <person name="Hellsten U."/>
            <person name="Kawashima T."/>
            <person name="Prochnik S.E."/>
            <person name="Putnam N.H."/>
            <person name="Shu S."/>
            <person name="Blumberg B."/>
            <person name="Dana C.E."/>
            <person name="Gee L."/>
            <person name="Kibler D.F."/>
            <person name="Law L."/>
            <person name="Lindgens D."/>
            <person name="Martinez D.E."/>
            <person name="Peng J."/>
            <person name="Wigge P.A."/>
            <person name="Bertulat B."/>
            <person name="Guder C."/>
            <person name="Nakamura Y."/>
            <person name="Ozbek S."/>
            <person name="Watanabe H."/>
            <person name="Khalturin K."/>
            <person name="Hemmrich G."/>
            <person name="Franke A."/>
            <person name="Augustin R."/>
            <person name="Fraune S."/>
            <person name="Hayakawa E."/>
            <person name="Hayakawa S."/>
            <person name="Hirose M."/>
            <person name="Hwang J."/>
            <person name="Ikeo K."/>
            <person name="Nishimiya-Fujisawa C."/>
            <person name="Ogura A."/>
            <person name="Takahashi T."/>
            <person name="Steinmetz P.R."/>
            <person name="Zhang X."/>
            <person name="Aufschnaiter R."/>
            <person name="Eder M.K."/>
            <person name="Gorny A.K."/>
            <person name="Salvenmoser W."/>
            <person name="Heimberg A.M."/>
            <person name="Wheeler B.M."/>
            <person name="Peterson K.J."/>
            <person name="Boettger A."/>
            <person name="Tischler P."/>
            <person name="Wolf A."/>
            <person name="Gojobori T."/>
            <person name="Remington K.A."/>
            <person name="Strausberg R.L."/>
            <person name="Venter J."/>
            <person name="Technau U."/>
            <person name="Hobmayer B."/>
            <person name="Bosch T.C."/>
            <person name="Holstein T.W."/>
            <person name="Fujisawa T."/>
            <person name="Bode H.R."/>
            <person name="David C.N."/>
            <person name="Rokhsar D.S."/>
            <person name="Steele R.E."/>
        </authorList>
    </citation>
    <scope>NUCLEOTIDE SEQUENCE</scope>
</reference>